<evidence type="ECO:0000256" key="1">
    <source>
        <dbReference type="SAM" id="SignalP"/>
    </source>
</evidence>
<name>A0ABR4AHG4_9LECA</name>
<feature type="signal peptide" evidence="1">
    <location>
        <begin position="1"/>
        <end position="18"/>
    </location>
</feature>
<gene>
    <name evidence="3" type="ORF">N7G274_002869</name>
</gene>
<dbReference type="Gene3D" id="3.40.50.1820">
    <property type="entry name" value="alpha/beta hydrolase"/>
    <property type="match status" value="1"/>
</dbReference>
<keyword evidence="1" id="KW-0732">Signal</keyword>
<accession>A0ABR4AHG4</accession>
<feature type="domain" description="AB hydrolase-1" evidence="2">
    <location>
        <begin position="98"/>
        <end position="390"/>
    </location>
</feature>
<dbReference type="Proteomes" id="UP001590950">
    <property type="component" value="Unassembled WGS sequence"/>
</dbReference>
<dbReference type="EMBL" id="JBEFKJ010000009">
    <property type="protein sequence ID" value="KAL2044164.1"/>
    <property type="molecule type" value="Genomic_DNA"/>
</dbReference>
<evidence type="ECO:0000259" key="2">
    <source>
        <dbReference type="Pfam" id="PF12697"/>
    </source>
</evidence>
<feature type="chain" id="PRO_5045202084" description="AB hydrolase-1 domain-containing protein" evidence="1">
    <location>
        <begin position="19"/>
        <end position="413"/>
    </location>
</feature>
<sequence>MYAQSALAIVLLARSATAKVCMNMTVPVDISARTGVFNIAVPQTNLDATTFIQNQTQQGRNFTEFALLDYATTSGRYNISTQFCMPSAGNATNPTIQILTHGIGFDKTYWDLPYDNCNYSYVDVATDAYNYYTLSYDRLGIGNSSHGEPLNEIQSFLEVAALAELTMMLRKSIFPGVTQKFGKITHVGHSFGSAQTYSLVNMYPDISDGIVLTGFSMNGSFVGFFGAGGDFIQANLNQPFRFGKVDTATVLAVLNMFSLTDLVAGVNAAPGLDYPNGYLTNSNINANQYLFFLPGFFNPCILLASEQTKQPVTVGELLTLGSLPAMNAYAGPVLVITGSNDLPYCGGDCLATGDPAIASIPATVAKNFPMVSPSNFTAYIQPNSGHGINFHYNATGAYAVINSFLNSKGLMSI</sequence>
<protein>
    <recommendedName>
        <fullName evidence="2">AB hydrolase-1 domain-containing protein</fullName>
    </recommendedName>
</protein>
<dbReference type="InterPro" id="IPR029058">
    <property type="entry name" value="AB_hydrolase_fold"/>
</dbReference>
<evidence type="ECO:0000313" key="4">
    <source>
        <dbReference type="Proteomes" id="UP001590950"/>
    </source>
</evidence>
<comment type="caution">
    <text evidence="3">The sequence shown here is derived from an EMBL/GenBank/DDBJ whole genome shotgun (WGS) entry which is preliminary data.</text>
</comment>
<dbReference type="SUPFAM" id="SSF53474">
    <property type="entry name" value="alpha/beta-Hydrolases"/>
    <property type="match status" value="1"/>
</dbReference>
<keyword evidence="4" id="KW-1185">Reference proteome</keyword>
<organism evidence="3 4">
    <name type="scientific">Stereocaulon virgatum</name>
    <dbReference type="NCBI Taxonomy" id="373712"/>
    <lineage>
        <taxon>Eukaryota</taxon>
        <taxon>Fungi</taxon>
        <taxon>Dikarya</taxon>
        <taxon>Ascomycota</taxon>
        <taxon>Pezizomycotina</taxon>
        <taxon>Lecanoromycetes</taxon>
        <taxon>OSLEUM clade</taxon>
        <taxon>Lecanoromycetidae</taxon>
        <taxon>Lecanorales</taxon>
        <taxon>Lecanorineae</taxon>
        <taxon>Stereocaulaceae</taxon>
        <taxon>Stereocaulon</taxon>
    </lineage>
</organism>
<evidence type="ECO:0000313" key="3">
    <source>
        <dbReference type="EMBL" id="KAL2044164.1"/>
    </source>
</evidence>
<reference evidence="3 4" key="1">
    <citation type="submission" date="2024-09" db="EMBL/GenBank/DDBJ databases">
        <title>Rethinking Asexuality: The Enigmatic Case of Functional Sexual Genes in Lepraria (Stereocaulaceae).</title>
        <authorList>
            <person name="Doellman M."/>
            <person name="Sun Y."/>
            <person name="Barcenas-Pena A."/>
            <person name="Lumbsch H.T."/>
            <person name="Grewe F."/>
        </authorList>
    </citation>
    <scope>NUCLEOTIDE SEQUENCE [LARGE SCALE GENOMIC DNA]</scope>
    <source>
        <strain evidence="3 4">Mercado 3170</strain>
    </source>
</reference>
<dbReference type="Pfam" id="PF12697">
    <property type="entry name" value="Abhydrolase_6"/>
    <property type="match status" value="1"/>
</dbReference>
<proteinExistence type="predicted"/>
<dbReference type="InterPro" id="IPR000073">
    <property type="entry name" value="AB_hydrolase_1"/>
</dbReference>